<dbReference type="SUPFAM" id="SSF55781">
    <property type="entry name" value="GAF domain-like"/>
    <property type="match status" value="1"/>
</dbReference>
<dbReference type="InterPro" id="IPR005467">
    <property type="entry name" value="His_kinase_dom"/>
</dbReference>
<dbReference type="InterPro" id="IPR036890">
    <property type="entry name" value="HATPase_C_sf"/>
</dbReference>
<dbReference type="CDD" id="cd00082">
    <property type="entry name" value="HisKA"/>
    <property type="match status" value="1"/>
</dbReference>
<dbReference type="Pfam" id="PF13426">
    <property type="entry name" value="PAS_9"/>
    <property type="match status" value="1"/>
</dbReference>
<dbReference type="PROSITE" id="PS50110">
    <property type="entry name" value="RESPONSE_REGULATORY"/>
    <property type="match status" value="1"/>
</dbReference>
<dbReference type="Gene3D" id="1.10.287.130">
    <property type="match status" value="1"/>
</dbReference>
<evidence type="ECO:0000256" key="4">
    <source>
        <dbReference type="ARBA" id="ARBA00022679"/>
    </source>
</evidence>
<evidence type="ECO:0000256" key="5">
    <source>
        <dbReference type="ARBA" id="ARBA00022741"/>
    </source>
</evidence>
<dbReference type="SMART" id="SM00065">
    <property type="entry name" value="GAF"/>
    <property type="match status" value="1"/>
</dbReference>
<feature type="transmembrane region" description="Helical" evidence="10">
    <location>
        <begin position="38"/>
        <end position="59"/>
    </location>
</feature>
<dbReference type="Gene3D" id="3.30.450.40">
    <property type="match status" value="1"/>
</dbReference>
<reference evidence="13 14" key="1">
    <citation type="submission" date="2007-08" db="EMBL/GenBank/DDBJ databases">
        <title>Complete sequence of Roseiflexus castenholzii DSM 13941.</title>
        <authorList>
            <consortium name="US DOE Joint Genome Institute"/>
            <person name="Copeland A."/>
            <person name="Lucas S."/>
            <person name="Lapidus A."/>
            <person name="Barry K."/>
            <person name="Glavina del Rio T."/>
            <person name="Dalin E."/>
            <person name="Tice H."/>
            <person name="Pitluck S."/>
            <person name="Thompson L.S."/>
            <person name="Brettin T."/>
            <person name="Bruce D."/>
            <person name="Detter J.C."/>
            <person name="Han C."/>
            <person name="Tapia R."/>
            <person name="Schmutz J."/>
            <person name="Larimer F."/>
            <person name="Land M."/>
            <person name="Hauser L."/>
            <person name="Kyrpides N."/>
            <person name="Mikhailova N."/>
            <person name="Bryant D.A."/>
            <person name="Hanada S."/>
            <person name="Tsukatani Y."/>
            <person name="Richardson P."/>
        </authorList>
    </citation>
    <scope>NUCLEOTIDE SEQUENCE [LARGE SCALE GENOMIC DNA]</scope>
    <source>
        <strain evidence="14">DSM 13941 / HLO8</strain>
    </source>
</reference>
<evidence type="ECO:0000256" key="9">
    <source>
        <dbReference type="PROSITE-ProRule" id="PRU00169"/>
    </source>
</evidence>
<dbReference type="HOGENOM" id="CLU_000445_114_51_0"/>
<keyword evidence="6 13" id="KW-0418">Kinase</keyword>
<feature type="transmembrane region" description="Helical" evidence="10">
    <location>
        <begin position="145"/>
        <end position="166"/>
    </location>
</feature>
<dbReference type="AlphaFoldDB" id="A7NQ74"/>
<dbReference type="SUPFAM" id="SSF55785">
    <property type="entry name" value="PYP-like sensor domain (PAS domain)"/>
    <property type="match status" value="2"/>
</dbReference>
<evidence type="ECO:0000313" key="14">
    <source>
        <dbReference type="Proteomes" id="UP000000263"/>
    </source>
</evidence>
<dbReference type="Pfam" id="PF08448">
    <property type="entry name" value="PAS_4"/>
    <property type="match status" value="1"/>
</dbReference>
<evidence type="ECO:0000256" key="8">
    <source>
        <dbReference type="ARBA" id="ARBA00023012"/>
    </source>
</evidence>
<evidence type="ECO:0000256" key="10">
    <source>
        <dbReference type="SAM" id="Phobius"/>
    </source>
</evidence>
<dbReference type="EMBL" id="CP000804">
    <property type="protein sequence ID" value="ABU59720.1"/>
    <property type="molecule type" value="Genomic_DNA"/>
</dbReference>
<dbReference type="Proteomes" id="UP000000263">
    <property type="component" value="Chromosome"/>
</dbReference>
<dbReference type="InterPro" id="IPR003594">
    <property type="entry name" value="HATPase_dom"/>
</dbReference>
<dbReference type="InterPro" id="IPR013656">
    <property type="entry name" value="PAS_4"/>
</dbReference>
<dbReference type="SUPFAM" id="SSF52172">
    <property type="entry name" value="CheY-like"/>
    <property type="match status" value="1"/>
</dbReference>
<feature type="transmembrane region" description="Helical" evidence="10">
    <location>
        <begin position="104"/>
        <end position="125"/>
    </location>
</feature>
<dbReference type="KEGG" id="rca:Rcas_3671"/>
<dbReference type="EC" id="2.7.13.3" evidence="2"/>
<dbReference type="PANTHER" id="PTHR43065:SF46">
    <property type="entry name" value="C4-DICARBOXYLATE TRANSPORT SENSOR PROTEIN DCTB"/>
    <property type="match status" value="1"/>
</dbReference>
<dbReference type="Pfam" id="PF16927">
    <property type="entry name" value="HisKA_7TM"/>
    <property type="match status" value="1"/>
</dbReference>
<keyword evidence="7" id="KW-0067">ATP-binding</keyword>
<dbReference type="GO" id="GO:0000155">
    <property type="term" value="F:phosphorelay sensor kinase activity"/>
    <property type="evidence" value="ECO:0007669"/>
    <property type="project" value="InterPro"/>
</dbReference>
<proteinExistence type="predicted"/>
<dbReference type="SMART" id="SM00448">
    <property type="entry name" value="REC"/>
    <property type="match status" value="1"/>
</dbReference>
<dbReference type="SMART" id="SM00091">
    <property type="entry name" value="PAS"/>
    <property type="match status" value="2"/>
</dbReference>
<dbReference type="Pfam" id="PF00512">
    <property type="entry name" value="HisKA"/>
    <property type="match status" value="1"/>
</dbReference>
<dbReference type="Gene3D" id="3.30.450.20">
    <property type="entry name" value="PAS domain"/>
    <property type="match status" value="2"/>
</dbReference>
<dbReference type="PANTHER" id="PTHR43065">
    <property type="entry name" value="SENSOR HISTIDINE KINASE"/>
    <property type="match status" value="1"/>
</dbReference>
<dbReference type="eggNOG" id="COG3852">
    <property type="taxonomic scope" value="Bacteria"/>
</dbReference>
<dbReference type="Gene3D" id="3.40.50.2300">
    <property type="match status" value="1"/>
</dbReference>
<feature type="domain" description="Histidine kinase" evidence="11">
    <location>
        <begin position="672"/>
        <end position="889"/>
    </location>
</feature>
<dbReference type="InterPro" id="IPR000014">
    <property type="entry name" value="PAS"/>
</dbReference>
<dbReference type="InterPro" id="IPR031621">
    <property type="entry name" value="HisKA_7TM"/>
</dbReference>
<dbReference type="SUPFAM" id="SSF47384">
    <property type="entry name" value="Homodimeric domain of signal transducing histidine kinase"/>
    <property type="match status" value="1"/>
</dbReference>
<dbReference type="PROSITE" id="PS50109">
    <property type="entry name" value="HIS_KIN"/>
    <property type="match status" value="1"/>
</dbReference>
<feature type="transmembrane region" description="Helical" evidence="10">
    <location>
        <begin position="178"/>
        <end position="197"/>
    </location>
</feature>
<dbReference type="STRING" id="383372.Rcas_3671"/>
<dbReference type="OrthoDB" id="9796100at2"/>
<dbReference type="Gene3D" id="3.30.565.10">
    <property type="entry name" value="Histidine kinase-like ATPase, C-terminal domain"/>
    <property type="match status" value="1"/>
</dbReference>
<name>A7NQ74_ROSCS</name>
<keyword evidence="10" id="KW-1133">Transmembrane helix</keyword>
<evidence type="ECO:0000259" key="11">
    <source>
        <dbReference type="PROSITE" id="PS50109"/>
    </source>
</evidence>
<organism evidence="13 14">
    <name type="scientific">Roseiflexus castenholzii (strain DSM 13941 / HLO8)</name>
    <dbReference type="NCBI Taxonomy" id="383372"/>
    <lineage>
        <taxon>Bacteria</taxon>
        <taxon>Bacillati</taxon>
        <taxon>Chloroflexota</taxon>
        <taxon>Chloroflexia</taxon>
        <taxon>Chloroflexales</taxon>
        <taxon>Roseiflexineae</taxon>
        <taxon>Roseiflexaceae</taxon>
        <taxon>Roseiflexus</taxon>
    </lineage>
</organism>
<dbReference type="SMART" id="SM00388">
    <property type="entry name" value="HisKA"/>
    <property type="match status" value="1"/>
</dbReference>
<evidence type="ECO:0000256" key="2">
    <source>
        <dbReference type="ARBA" id="ARBA00012438"/>
    </source>
</evidence>
<dbReference type="Pfam" id="PF00072">
    <property type="entry name" value="Response_reg"/>
    <property type="match status" value="1"/>
</dbReference>
<dbReference type="InterPro" id="IPR003018">
    <property type="entry name" value="GAF"/>
</dbReference>
<dbReference type="SMART" id="SM00387">
    <property type="entry name" value="HATPase_c"/>
    <property type="match status" value="1"/>
</dbReference>
<dbReference type="InterPro" id="IPR029016">
    <property type="entry name" value="GAF-like_dom_sf"/>
</dbReference>
<dbReference type="eggNOG" id="COG2203">
    <property type="taxonomic scope" value="Bacteria"/>
</dbReference>
<dbReference type="eggNOG" id="COG0784">
    <property type="taxonomic scope" value="Bacteria"/>
</dbReference>
<evidence type="ECO:0000313" key="13">
    <source>
        <dbReference type="EMBL" id="ABU59720.1"/>
    </source>
</evidence>
<gene>
    <name evidence="13" type="ordered locus">Rcas_3671</name>
</gene>
<keyword evidence="10" id="KW-0472">Membrane</keyword>
<dbReference type="Pfam" id="PF01590">
    <property type="entry name" value="GAF"/>
    <property type="match status" value="1"/>
</dbReference>
<evidence type="ECO:0000256" key="6">
    <source>
        <dbReference type="ARBA" id="ARBA00022777"/>
    </source>
</evidence>
<dbReference type="InterPro" id="IPR036097">
    <property type="entry name" value="HisK_dim/P_sf"/>
</dbReference>
<evidence type="ECO:0000256" key="1">
    <source>
        <dbReference type="ARBA" id="ARBA00000085"/>
    </source>
</evidence>
<dbReference type="InterPro" id="IPR035965">
    <property type="entry name" value="PAS-like_dom_sf"/>
</dbReference>
<dbReference type="InterPro" id="IPR004358">
    <property type="entry name" value="Sig_transdc_His_kin-like_C"/>
</dbReference>
<keyword evidence="8" id="KW-0902">Two-component regulatory system</keyword>
<dbReference type="Pfam" id="PF02518">
    <property type="entry name" value="HATPase_c"/>
    <property type="match status" value="1"/>
</dbReference>
<dbReference type="InterPro" id="IPR001789">
    <property type="entry name" value="Sig_transdc_resp-reg_receiver"/>
</dbReference>
<keyword evidence="3 9" id="KW-0597">Phosphoprotein</keyword>
<sequence>MAWLLPVFIAFLLIAALMETAVALYAWRQRMTAGATQLVLLMAAAIVWTLAYGLTLISASLPTKLLWLGVAHLGIVFLPVLYLRFAIAYTRRAAWLWRWRGAPWYIVPIATIALNWTNTAHGLYYQDVALLQDGPFVLLHVTPGPWIWVFAVYSYALIASGALVFWRASREASSLQRGQATMVAISAFVPWIANLLQLLEWHPLMPLDITPLALSFSGLALLWGMFRYRLFTLAPIAREYVVELMSDAVIVLNARNRIIDMNPAAQRLFAPDGGSLFGQPVETLLKPWTALLRACHEPGEQVLEITWQQRIFEVKITPLIGQEGSVNGRLLIWRNITQRKHKQALLRNRLHFIQLIQQAANDCVRCEVAQIDDQIISVLEKVVRFTGVERSYLFLIAPEGDHAIRTHEWVHPAVLSSGGRRGRLNLAEFMPVIEPMRRGEIVVMQRRDVPETPEYEAVRRAFNDFGIQTVVGIPLFIGAQFIGWIGFDTVFREFEPSDAVVEAFQLTGQLIASAIHRQRIEAALRQREQHFRSLFDNMFEGVALHRLVRDDNGRMINYEIIDVNVQYERILNLRREDVVHRLATEVYGTPEPPYLAEFGAVAATGRPAHLEVYFEPMQKHFFISVSPLGPDQFATIFFDVTARKQEEAEREQLQTQLMHAQRLEAIGRLAGGVAHDFNNILTVISGSADLALTTLPSDSPAYPDIQAIQQSARRATHLVRQLLTFARRQPSHPQTIDVNALIDGMVPLILRLIGEDIRLTWMPAPHPCPIRIDPHQFEQVLMNLIVNARDAMPEGGALVIATSQTAPTGDIVVETPYIRISVQDTGVGIPVEVKAHIFEPYFTTKAPGQGAGLGLATCLGIVQQHAGFIRCESQPGQGARFDVYLPYASGESSYHQDAELDSQPERGQETILVVEDEPAVRSLAVRILRDHGYTVFEASNGREAQRVVETLPGHALHLLLTDLVMPEMSGVELATWVQARCPGVSVLFMSGYARQVTINRDNPGVAFLQKPFSRRTLLSQVRCLLDAVAVETSG</sequence>
<keyword evidence="4" id="KW-0808">Transferase</keyword>
<dbReference type="GO" id="GO:0005524">
    <property type="term" value="F:ATP binding"/>
    <property type="evidence" value="ECO:0007669"/>
    <property type="project" value="UniProtKB-KW"/>
</dbReference>
<evidence type="ECO:0000256" key="7">
    <source>
        <dbReference type="ARBA" id="ARBA00022840"/>
    </source>
</evidence>
<keyword evidence="14" id="KW-1185">Reference proteome</keyword>
<dbReference type="InterPro" id="IPR011006">
    <property type="entry name" value="CheY-like_superfamily"/>
</dbReference>
<accession>A7NQ74</accession>
<feature type="transmembrane region" description="Helical" evidence="10">
    <location>
        <begin position="65"/>
        <end position="83"/>
    </location>
</feature>
<comment type="catalytic activity">
    <reaction evidence="1">
        <text>ATP + protein L-histidine = ADP + protein N-phospho-L-histidine.</text>
        <dbReference type="EC" id="2.7.13.3"/>
    </reaction>
</comment>
<dbReference type="SUPFAM" id="SSF55874">
    <property type="entry name" value="ATPase domain of HSP90 chaperone/DNA topoisomerase II/histidine kinase"/>
    <property type="match status" value="1"/>
</dbReference>
<dbReference type="eggNOG" id="COG4191">
    <property type="taxonomic scope" value="Bacteria"/>
</dbReference>
<dbReference type="InterPro" id="IPR003661">
    <property type="entry name" value="HisK_dim/P_dom"/>
</dbReference>
<evidence type="ECO:0000256" key="3">
    <source>
        <dbReference type="ARBA" id="ARBA00022553"/>
    </source>
</evidence>
<evidence type="ECO:0000259" key="12">
    <source>
        <dbReference type="PROSITE" id="PS50110"/>
    </source>
</evidence>
<keyword evidence="5" id="KW-0547">Nucleotide-binding</keyword>
<feature type="transmembrane region" description="Helical" evidence="10">
    <location>
        <begin position="465"/>
        <end position="487"/>
    </location>
</feature>
<feature type="transmembrane region" description="Helical" evidence="10">
    <location>
        <begin position="6"/>
        <end position="26"/>
    </location>
</feature>
<dbReference type="PRINTS" id="PR00344">
    <property type="entry name" value="BCTRLSENSOR"/>
</dbReference>
<feature type="domain" description="Response regulatory" evidence="12">
    <location>
        <begin position="910"/>
        <end position="1025"/>
    </location>
</feature>
<feature type="transmembrane region" description="Helical" evidence="10">
    <location>
        <begin position="209"/>
        <end position="228"/>
    </location>
</feature>
<keyword evidence="10" id="KW-0812">Transmembrane</keyword>
<feature type="modified residue" description="4-aspartylphosphate" evidence="9">
    <location>
        <position position="962"/>
    </location>
</feature>
<protein>
    <recommendedName>
        <fullName evidence="2">histidine kinase</fullName>
        <ecNumber evidence="2">2.7.13.3</ecNumber>
    </recommendedName>
</protein>